<evidence type="ECO:0000313" key="1">
    <source>
        <dbReference type="EMBL" id="ACB33224.1"/>
    </source>
</evidence>
<proteinExistence type="predicted"/>
<dbReference type="AlphaFoldDB" id="B1Y2K8"/>
<protein>
    <submittedName>
        <fullName evidence="1">Uncharacterized protein</fullName>
    </submittedName>
</protein>
<organism evidence="1 2">
    <name type="scientific">Leptothrix cholodnii (strain ATCC 51168 / LMG 8142 / SP-6)</name>
    <name type="common">Leptothrix discophora (strain SP-6)</name>
    <dbReference type="NCBI Taxonomy" id="395495"/>
    <lineage>
        <taxon>Bacteria</taxon>
        <taxon>Pseudomonadati</taxon>
        <taxon>Pseudomonadota</taxon>
        <taxon>Betaproteobacteria</taxon>
        <taxon>Burkholderiales</taxon>
        <taxon>Sphaerotilaceae</taxon>
        <taxon>Leptothrix</taxon>
    </lineage>
</organism>
<dbReference type="STRING" id="395495.Lcho_0952"/>
<dbReference type="RefSeq" id="WP_012345986.1">
    <property type="nucleotide sequence ID" value="NC_010524.1"/>
</dbReference>
<keyword evidence="2" id="KW-1185">Reference proteome</keyword>
<dbReference type="EMBL" id="CP001013">
    <property type="protein sequence ID" value="ACB33224.1"/>
    <property type="molecule type" value="Genomic_DNA"/>
</dbReference>
<evidence type="ECO:0000313" key="2">
    <source>
        <dbReference type="Proteomes" id="UP000001693"/>
    </source>
</evidence>
<gene>
    <name evidence="1" type="ordered locus">Lcho_0952</name>
</gene>
<dbReference type="KEGG" id="lch:Lcho_0952"/>
<sequence>MVPAIDMVRVVDSEFITQTIGESDLEFSIGMNDDMILHTGTRFGHQIVIVEVARPGAQGLVVLPAGFDD</sequence>
<reference evidence="1 2" key="1">
    <citation type="submission" date="2008-03" db="EMBL/GenBank/DDBJ databases">
        <title>Complete sequence of Leptothrix cholodnii SP-6.</title>
        <authorList>
            <consortium name="US DOE Joint Genome Institute"/>
            <person name="Copeland A."/>
            <person name="Lucas S."/>
            <person name="Lapidus A."/>
            <person name="Glavina del Rio T."/>
            <person name="Dalin E."/>
            <person name="Tice H."/>
            <person name="Bruce D."/>
            <person name="Goodwin L."/>
            <person name="Pitluck S."/>
            <person name="Chertkov O."/>
            <person name="Brettin T."/>
            <person name="Detter J.C."/>
            <person name="Han C."/>
            <person name="Kuske C.R."/>
            <person name="Schmutz J."/>
            <person name="Larimer F."/>
            <person name="Land M."/>
            <person name="Hauser L."/>
            <person name="Kyrpides N."/>
            <person name="Lykidis A."/>
            <person name="Emerson D."/>
            <person name="Richardson P."/>
        </authorList>
    </citation>
    <scope>NUCLEOTIDE SEQUENCE [LARGE SCALE GENOMIC DNA]</scope>
    <source>
        <strain evidence="2">ATCC 51168 / LMG 8142 / SP-6</strain>
    </source>
</reference>
<dbReference type="Proteomes" id="UP000001693">
    <property type="component" value="Chromosome"/>
</dbReference>
<dbReference type="HOGENOM" id="CLU_2770829_0_0_4"/>
<accession>B1Y2K8</accession>
<name>B1Y2K8_LEPCP</name>